<protein>
    <submittedName>
        <fullName evidence="1">Uncharacterized protein</fullName>
    </submittedName>
</protein>
<dbReference type="OrthoDB" id="2054779at2"/>
<organism evidence="1 2">
    <name type="scientific">Ruminococcus callidus ATCC 27760</name>
    <dbReference type="NCBI Taxonomy" id="411473"/>
    <lineage>
        <taxon>Bacteria</taxon>
        <taxon>Bacillati</taxon>
        <taxon>Bacillota</taxon>
        <taxon>Clostridia</taxon>
        <taxon>Eubacteriales</taxon>
        <taxon>Oscillospiraceae</taxon>
        <taxon>Ruminococcus</taxon>
    </lineage>
</organism>
<dbReference type="STRING" id="411473.RUMCAL_01468"/>
<dbReference type="AlphaFoldDB" id="U2KCD5"/>
<accession>U2KCD5</accession>
<name>U2KCD5_9FIRM</name>
<proteinExistence type="predicted"/>
<dbReference type="PATRIC" id="fig|411473.3.peg.1186"/>
<dbReference type="EMBL" id="AWVF01000178">
    <property type="protein sequence ID" value="ERJ96181.1"/>
    <property type="molecule type" value="Genomic_DNA"/>
</dbReference>
<evidence type="ECO:0000313" key="2">
    <source>
        <dbReference type="Proteomes" id="UP000016662"/>
    </source>
</evidence>
<keyword evidence="2" id="KW-1185">Reference proteome</keyword>
<dbReference type="RefSeq" id="WP_021682939.1">
    <property type="nucleotide sequence ID" value="NZ_KI260449.1"/>
</dbReference>
<dbReference type="HOGENOM" id="CLU_2702561_0_0_9"/>
<dbReference type="Proteomes" id="UP000016662">
    <property type="component" value="Unassembled WGS sequence"/>
</dbReference>
<sequence>MDFYTAYNENGDLAKFEIDEGKVKCGHCGKIYYQERYEQVPGFREVDDDICPYCHESNGRSGDWEFFNRKIED</sequence>
<reference evidence="1 2" key="1">
    <citation type="submission" date="2013-07" db="EMBL/GenBank/DDBJ databases">
        <authorList>
            <person name="Weinstock G."/>
            <person name="Sodergren E."/>
            <person name="Wylie T."/>
            <person name="Fulton L."/>
            <person name="Fulton R."/>
            <person name="Fronick C."/>
            <person name="O'Laughlin M."/>
            <person name="Godfrey J."/>
            <person name="Miner T."/>
            <person name="Herter B."/>
            <person name="Appelbaum E."/>
            <person name="Cordes M."/>
            <person name="Lek S."/>
            <person name="Wollam A."/>
            <person name="Pepin K.H."/>
            <person name="Palsikar V.B."/>
            <person name="Mitreva M."/>
            <person name="Wilson R.K."/>
        </authorList>
    </citation>
    <scope>NUCLEOTIDE SEQUENCE [LARGE SCALE GENOMIC DNA]</scope>
    <source>
        <strain evidence="1 2">ATCC 27760</strain>
    </source>
</reference>
<evidence type="ECO:0000313" key="1">
    <source>
        <dbReference type="EMBL" id="ERJ96181.1"/>
    </source>
</evidence>
<comment type="caution">
    <text evidence="1">The sequence shown here is derived from an EMBL/GenBank/DDBJ whole genome shotgun (WGS) entry which is preliminary data.</text>
</comment>
<gene>
    <name evidence="1" type="ORF">RUMCAL_01468</name>
</gene>